<evidence type="ECO:0000313" key="2">
    <source>
        <dbReference type="Proteomes" id="UP000245138"/>
    </source>
</evidence>
<accession>A0A2U1TVY6</accession>
<dbReference type="EMBL" id="QDKJ01000004">
    <property type="protein sequence ID" value="PWC13568.1"/>
    <property type="molecule type" value="Genomic_DNA"/>
</dbReference>
<organism evidence="1 2">
    <name type="scientific">Brenneria roseae subsp. americana</name>
    <dbReference type="NCBI Taxonomy" id="1508507"/>
    <lineage>
        <taxon>Bacteria</taxon>
        <taxon>Pseudomonadati</taxon>
        <taxon>Pseudomonadota</taxon>
        <taxon>Gammaproteobacteria</taxon>
        <taxon>Enterobacterales</taxon>
        <taxon>Pectobacteriaceae</taxon>
        <taxon>Brenneria</taxon>
    </lineage>
</organism>
<keyword evidence="2" id="KW-1185">Reference proteome</keyword>
<evidence type="ECO:0000313" key="1">
    <source>
        <dbReference type="EMBL" id="PWC13568.1"/>
    </source>
</evidence>
<dbReference type="OrthoDB" id="6110062at2"/>
<protein>
    <recommendedName>
        <fullName evidence="3">Restriction endonuclease</fullName>
    </recommendedName>
</protein>
<sequence>MQSEQNHNIRHLPLPRSVREAITAARKQAGTFYAFTEAYAPLLIQSQDGTASGKSYNVFAQYIESVNPAINPGNSHRNLVFITPLKSQIDIPEQLIARARDKKIELLPYLSQGDIADLGFTSWVKSPEGKTPTNRERYRRWIKQANELMSGEIQLIFQRLKAEVDARNSLEVRLETEIKVGATFEQKRLEDELRLNSFHLAGRLQEATVAMLNALNQDLAALLDGEATNPRYVLATEMVKHLFPFQIALHRRCILLATTKKFDGSVLLLKRDKEGGYHRSSQQLDHVLGQKKSLKVNPLGEIANQTNPQRIESLKEQYWITDEDSPFAQRDIRFTLVLDEEHEAYRIFQQNVCQTLMNDDQQLPSLLAILHRVLEYVDECSSDERAPGYTPLKNYVDEINKALLQCDLRPDFDLKKLTRLFRNSLLDIVVDSRNAEQVIALIGNIFSYQIQRFYRESDLRRIHLRSHGRHSYTEVYVSEDDKKVPDEFTLYELYQTLTALLLASARLETPKHVCDLLAQQEMANQNNPLSVFIRKAQSIKGDIDHLSSSEPQKEQLIDDFFTYFQPKTLFSLSPREQVRIEAEQLRGWVLLKFRMELIKELPEIALLRVLYNTRNTIILLSATAGFPATYNGQYSRPFLDKYARDLNFRIRQRDVDSAWPLSTIRDNRNLHRPVALEVFDDQVLEFLPQNEESEFRNEYRFWLKMLEPYSTAVQFNRYHKREFHRQLQCMLLAAYTGRHILCIGISSRFFAIIGNFLRANKLSANPYRGVAILDNETRRGNDLPRVFEITPFAERHRLRVVMFDSKLNREDPVRDYLQIDHQNLAICMVSHFQGAGTGLNYYVTYPAPSEPAGADSEQIDFDELAMVCGSYWSQINATPSRNTLENYITLLKHYAHGSVPRQVGNFDTDLVDSDAAQLLDTEHTVELHKIAMQTIGRTERRDAQMNGIIRLPSGVHHNALCVFRDLDRHPNAQSLLASLSLHNHLWFKRSKEDLLKASFSSDSQRSEFENKVAKAIDKYSDFETELKNKILPLARQGDRDAIELNEALRHRDSFTEPQSYIKRLKRNSIIKKNAYLSDCVSHFYLERTADWGNVILAKTLDGYGLTDISAGANPYKPEYCLPQYHEAMAEESSGTEQRIFAKILGLDATPLQQYVPIPSLMPLLIGNIGEWQLHLVLQEMNITPIRPQELSHYLDSSCYELFDVYCINKNRIVAIDVKNWRMQGNNRQLAKKMHNNSLGKVSELQKIVTAKTQFDGVDVVYLNTRYALNSLNIRAEHSNHKGICYYNLFKNISSYEKDNGKNPYDAKIKSELRINQYLLNLLGVNYD</sequence>
<comment type="caution">
    <text evidence="1">The sequence shown here is derived from an EMBL/GenBank/DDBJ whole genome shotgun (WGS) entry which is preliminary data.</text>
</comment>
<dbReference type="Proteomes" id="UP000245138">
    <property type="component" value="Unassembled WGS sequence"/>
</dbReference>
<dbReference type="RefSeq" id="WP_109053518.1">
    <property type="nucleotide sequence ID" value="NZ_QDKJ01000004.1"/>
</dbReference>
<name>A0A2U1TVY6_9GAMM</name>
<gene>
    <name evidence="1" type="ORF">B4923_06345</name>
</gene>
<proteinExistence type="predicted"/>
<reference evidence="1 2" key="1">
    <citation type="submission" date="2018-04" db="EMBL/GenBank/DDBJ databases">
        <title>Brenneria corticis sp.nov.</title>
        <authorList>
            <person name="Li Y."/>
        </authorList>
    </citation>
    <scope>NUCLEOTIDE SEQUENCE [LARGE SCALE GENOMIC DNA]</scope>
    <source>
        <strain evidence="1 2">LMG 27715</strain>
    </source>
</reference>
<evidence type="ECO:0008006" key="3">
    <source>
        <dbReference type="Google" id="ProtNLM"/>
    </source>
</evidence>